<feature type="transmembrane region" description="Helical" evidence="1">
    <location>
        <begin position="92"/>
        <end position="111"/>
    </location>
</feature>
<keyword evidence="1" id="KW-0812">Transmembrane</keyword>
<evidence type="ECO:0000313" key="3">
    <source>
        <dbReference type="Proteomes" id="UP000316988"/>
    </source>
</evidence>
<comment type="similarity">
    <text evidence="1">Belongs to the vitamin uptake transporter (VUT/ECF) (TC 2.A.88) family. Q precursor transporter subfamily.</text>
</comment>
<feature type="transmembrane region" description="Helical" evidence="1">
    <location>
        <begin position="201"/>
        <end position="227"/>
    </location>
</feature>
<dbReference type="InterPro" id="IPR003744">
    <property type="entry name" value="YhhQ"/>
</dbReference>
<keyword evidence="3" id="KW-1185">Reference proteome</keyword>
<dbReference type="Pfam" id="PF02592">
    <property type="entry name" value="Vut_1"/>
    <property type="match status" value="1"/>
</dbReference>
<dbReference type="GO" id="GO:0022857">
    <property type="term" value="F:transmembrane transporter activity"/>
    <property type="evidence" value="ECO:0007669"/>
    <property type="project" value="UniProtKB-UniRule"/>
</dbReference>
<feature type="transmembrane region" description="Helical" evidence="1">
    <location>
        <begin position="21"/>
        <end position="39"/>
    </location>
</feature>
<keyword evidence="1" id="KW-0813">Transport</keyword>
<sequence>MTPQATSPQPAVRFASRGSSYFDIAIAMFCVVLVVSNIAATKGIEIGSGEFSIGAVQLWPIVTDGGAILFPVAYILGDVISEVYGFKAARRAIIVGFAMAILTAVTFWLVQHAPAASFYENQAAFEAVAGPVGQIVVASLAGYLVGQFLNAWVLVKLKQRTAERGLVARLIASTGVGETADTLIFCAIAATAIGITSFGVFLNYFIVGVVFKVLVEIIVLPLTLTVIGQLKRREPTY</sequence>
<feature type="transmembrane region" description="Helical" evidence="1">
    <location>
        <begin position="131"/>
        <end position="155"/>
    </location>
</feature>
<evidence type="ECO:0000256" key="1">
    <source>
        <dbReference type="HAMAP-Rule" id="MF_02088"/>
    </source>
</evidence>
<dbReference type="GO" id="GO:0005886">
    <property type="term" value="C:plasma membrane"/>
    <property type="evidence" value="ECO:0007669"/>
    <property type="project" value="UniProtKB-SubCell"/>
</dbReference>
<accession>A0A554S9Z8</accession>
<dbReference type="HAMAP" id="MF_02088">
    <property type="entry name" value="Q_prec_transport"/>
    <property type="match status" value="1"/>
</dbReference>
<keyword evidence="1" id="KW-1003">Cell membrane</keyword>
<feature type="transmembrane region" description="Helical" evidence="1">
    <location>
        <begin position="59"/>
        <end position="80"/>
    </location>
</feature>
<protein>
    <recommendedName>
        <fullName evidence="1">Probable queuosine precursor transporter</fullName>
        <shortName evidence="1">Q precursor transporter</shortName>
    </recommendedName>
</protein>
<keyword evidence="1" id="KW-1133">Transmembrane helix</keyword>
<dbReference type="EMBL" id="VLNT01000006">
    <property type="protein sequence ID" value="TSD63166.1"/>
    <property type="molecule type" value="Genomic_DNA"/>
</dbReference>
<dbReference type="NCBIfam" id="TIGR00697">
    <property type="entry name" value="queuosine precursor transporter"/>
    <property type="match status" value="1"/>
</dbReference>
<proteinExistence type="inferred from homology"/>
<keyword evidence="1" id="KW-0472">Membrane</keyword>
<dbReference type="Proteomes" id="UP000316988">
    <property type="component" value="Unassembled WGS sequence"/>
</dbReference>
<feature type="transmembrane region" description="Helical" evidence="1">
    <location>
        <begin position="167"/>
        <end position="195"/>
    </location>
</feature>
<comment type="function">
    <text evidence="1">Involved in the import of queuosine (Q) precursors, required for Q precursor salvage.</text>
</comment>
<reference evidence="2 3" key="1">
    <citation type="submission" date="2019-07" db="EMBL/GenBank/DDBJ databases">
        <authorList>
            <person name="Zhao L.H."/>
        </authorList>
    </citation>
    <scope>NUCLEOTIDE SEQUENCE [LARGE SCALE GENOMIC DNA]</scope>
    <source>
        <strain evidence="2 3">Co35</strain>
    </source>
</reference>
<dbReference type="PANTHER" id="PTHR34300">
    <property type="entry name" value="QUEUOSINE PRECURSOR TRANSPORTER-RELATED"/>
    <property type="match status" value="1"/>
</dbReference>
<dbReference type="OrthoDB" id="9805479at2"/>
<organism evidence="2 3">
    <name type="scientific">Aeromicrobium piscarium</name>
    <dbReference type="NCBI Taxonomy" id="2590901"/>
    <lineage>
        <taxon>Bacteria</taxon>
        <taxon>Bacillati</taxon>
        <taxon>Actinomycetota</taxon>
        <taxon>Actinomycetes</taxon>
        <taxon>Propionibacteriales</taxon>
        <taxon>Nocardioidaceae</taxon>
        <taxon>Aeromicrobium</taxon>
    </lineage>
</organism>
<evidence type="ECO:0000313" key="2">
    <source>
        <dbReference type="EMBL" id="TSD63166.1"/>
    </source>
</evidence>
<dbReference type="RefSeq" id="WP_143913220.1">
    <property type="nucleotide sequence ID" value="NZ_VLNT01000006.1"/>
</dbReference>
<comment type="subcellular location">
    <subcellularLocation>
        <location evidence="1">Cell membrane</location>
        <topology evidence="1">Multi-pass membrane protein</topology>
    </subcellularLocation>
</comment>
<dbReference type="AlphaFoldDB" id="A0A554S9Z8"/>
<gene>
    <name evidence="2" type="ORF">FNM00_09615</name>
</gene>
<comment type="caution">
    <text evidence="2">The sequence shown here is derived from an EMBL/GenBank/DDBJ whole genome shotgun (WGS) entry which is preliminary data.</text>
</comment>
<dbReference type="PANTHER" id="PTHR34300:SF2">
    <property type="entry name" value="QUEUOSINE PRECURSOR TRANSPORTER-RELATED"/>
    <property type="match status" value="1"/>
</dbReference>
<name>A0A554S9Z8_9ACTN</name>